<reference evidence="2" key="1">
    <citation type="submission" date="2023-03" db="EMBL/GenBank/DDBJ databases">
        <title>Massive genome expansion in bonnet fungi (Mycena s.s.) driven by repeated elements and novel gene families across ecological guilds.</title>
        <authorList>
            <consortium name="Lawrence Berkeley National Laboratory"/>
            <person name="Harder C.B."/>
            <person name="Miyauchi S."/>
            <person name="Viragh M."/>
            <person name="Kuo A."/>
            <person name="Thoen E."/>
            <person name="Andreopoulos B."/>
            <person name="Lu D."/>
            <person name="Skrede I."/>
            <person name="Drula E."/>
            <person name="Henrissat B."/>
            <person name="Morin E."/>
            <person name="Kohler A."/>
            <person name="Barry K."/>
            <person name="LaButti K."/>
            <person name="Morin E."/>
            <person name="Salamov A."/>
            <person name="Lipzen A."/>
            <person name="Mereny Z."/>
            <person name="Hegedus B."/>
            <person name="Baldrian P."/>
            <person name="Stursova M."/>
            <person name="Weitz H."/>
            <person name="Taylor A."/>
            <person name="Grigoriev I.V."/>
            <person name="Nagy L.G."/>
            <person name="Martin F."/>
            <person name="Kauserud H."/>
        </authorList>
    </citation>
    <scope>NUCLEOTIDE SEQUENCE</scope>
    <source>
        <strain evidence="2">CBHHK182m</strain>
    </source>
</reference>
<feature type="compositionally biased region" description="Low complexity" evidence="1">
    <location>
        <begin position="226"/>
        <end position="236"/>
    </location>
</feature>
<evidence type="ECO:0000313" key="3">
    <source>
        <dbReference type="Proteomes" id="UP001215598"/>
    </source>
</evidence>
<proteinExistence type="predicted"/>
<protein>
    <submittedName>
        <fullName evidence="2">Uncharacterized protein</fullName>
    </submittedName>
</protein>
<feature type="region of interest" description="Disordered" evidence="1">
    <location>
        <begin position="61"/>
        <end position="107"/>
    </location>
</feature>
<dbReference type="AlphaFoldDB" id="A0AAD7H4J6"/>
<feature type="region of interest" description="Disordered" evidence="1">
    <location>
        <begin position="186"/>
        <end position="216"/>
    </location>
</feature>
<feature type="compositionally biased region" description="Basic and acidic residues" evidence="1">
    <location>
        <begin position="95"/>
        <end position="105"/>
    </location>
</feature>
<organism evidence="2 3">
    <name type="scientific">Mycena metata</name>
    <dbReference type="NCBI Taxonomy" id="1033252"/>
    <lineage>
        <taxon>Eukaryota</taxon>
        <taxon>Fungi</taxon>
        <taxon>Dikarya</taxon>
        <taxon>Basidiomycota</taxon>
        <taxon>Agaricomycotina</taxon>
        <taxon>Agaricomycetes</taxon>
        <taxon>Agaricomycetidae</taxon>
        <taxon>Agaricales</taxon>
        <taxon>Marasmiineae</taxon>
        <taxon>Mycenaceae</taxon>
        <taxon>Mycena</taxon>
    </lineage>
</organism>
<sequence>MKLGSTPSTPALASKFERVQQPAQALYNFCGVLPQVQSSSQHLIETHVSALRSHFMCLNPRARRDQSSNPRLEFPSREGHGRRYGRGKGKGWMGETRRGGKREKGGTCGAVWIWGRGREGMDGQTRRGGKEGEGVGMGVGTTRQRRARAPSLHKAESARNSARALQRARDSARTHITQGGTCGAVWTRGRERDGWGRRGGEGTDSTAGGGDAQPRMNERVSVRATARGRGARAGVTGNKGQAGWETRWETRERWAALPEREFGAACTRLDGVRADGCGRGTTVHTRAGNEG</sequence>
<keyword evidence="3" id="KW-1185">Reference proteome</keyword>
<feature type="region of interest" description="Disordered" evidence="1">
    <location>
        <begin position="226"/>
        <end position="245"/>
    </location>
</feature>
<feature type="compositionally biased region" description="Basic and acidic residues" evidence="1">
    <location>
        <begin position="119"/>
        <end position="133"/>
    </location>
</feature>
<evidence type="ECO:0000313" key="2">
    <source>
        <dbReference type="EMBL" id="KAJ7711379.1"/>
    </source>
</evidence>
<name>A0AAD7H4J6_9AGAR</name>
<dbReference type="Proteomes" id="UP001215598">
    <property type="component" value="Unassembled WGS sequence"/>
</dbReference>
<dbReference type="EMBL" id="JARKIB010000398">
    <property type="protein sequence ID" value="KAJ7711379.1"/>
    <property type="molecule type" value="Genomic_DNA"/>
</dbReference>
<accession>A0AAD7H4J6</accession>
<feature type="region of interest" description="Disordered" evidence="1">
    <location>
        <begin position="119"/>
        <end position="163"/>
    </location>
</feature>
<gene>
    <name evidence="2" type="ORF">B0H16DRAFT_1480413</name>
</gene>
<comment type="caution">
    <text evidence="2">The sequence shown here is derived from an EMBL/GenBank/DDBJ whole genome shotgun (WGS) entry which is preliminary data.</text>
</comment>
<feature type="compositionally biased region" description="Basic and acidic residues" evidence="1">
    <location>
        <begin position="188"/>
        <end position="201"/>
    </location>
</feature>
<evidence type="ECO:0000256" key="1">
    <source>
        <dbReference type="SAM" id="MobiDB-lite"/>
    </source>
</evidence>